<proteinExistence type="predicted"/>
<dbReference type="Proteomes" id="UP000243799">
    <property type="component" value="Unassembled WGS sequence"/>
</dbReference>
<dbReference type="RefSeq" id="WP_091679716.1">
    <property type="nucleotide sequence ID" value="NZ_FOKG01000038.1"/>
</dbReference>
<organism evidence="1 2">
    <name type="scientific">Amycolatopsis marina</name>
    <dbReference type="NCBI Taxonomy" id="490629"/>
    <lineage>
        <taxon>Bacteria</taxon>
        <taxon>Bacillati</taxon>
        <taxon>Actinomycetota</taxon>
        <taxon>Actinomycetes</taxon>
        <taxon>Pseudonocardiales</taxon>
        <taxon>Pseudonocardiaceae</taxon>
        <taxon>Amycolatopsis</taxon>
    </lineage>
</organism>
<sequence>MHTPSAHSVPQPLDPEDPVREAVHRAATAPLREVFGDRVQVEVEHLNRIGPWIFLQGRMRGADGGRPNYAGTVYESRRADGVMSDAYAVLLRKADDAGAENDARSWRLSDHAIGPTDVAWLTWPDKHAAPRALFGF</sequence>
<name>A0A1I1CMY8_9PSEU</name>
<dbReference type="EMBL" id="FOKG01000038">
    <property type="protein sequence ID" value="SFB63894.1"/>
    <property type="molecule type" value="Genomic_DNA"/>
</dbReference>
<accession>A0A1I1CMY8</accession>
<evidence type="ECO:0000313" key="1">
    <source>
        <dbReference type="EMBL" id="SFB63894.1"/>
    </source>
</evidence>
<evidence type="ECO:0000313" key="2">
    <source>
        <dbReference type="Proteomes" id="UP000243799"/>
    </source>
</evidence>
<dbReference type="OrthoDB" id="5540942at2"/>
<reference evidence="2" key="1">
    <citation type="submission" date="2016-10" db="EMBL/GenBank/DDBJ databases">
        <authorList>
            <person name="Varghese N."/>
            <person name="Submissions S."/>
        </authorList>
    </citation>
    <scope>NUCLEOTIDE SEQUENCE [LARGE SCALE GENOMIC DNA]</scope>
    <source>
        <strain evidence="2">CGMCC 4.3568</strain>
    </source>
</reference>
<dbReference type="AlphaFoldDB" id="A0A1I1CMY8"/>
<gene>
    <name evidence="1" type="ORF">SAMN05216266_13826</name>
</gene>
<protein>
    <submittedName>
        <fullName evidence="1">Uncharacterized protein</fullName>
    </submittedName>
</protein>
<keyword evidence="2" id="KW-1185">Reference proteome</keyword>